<gene>
    <name evidence="5" type="ORF">MKK02DRAFT_45023</name>
</gene>
<dbReference type="GO" id="GO:0005737">
    <property type="term" value="C:cytoplasm"/>
    <property type="evidence" value="ECO:0007669"/>
    <property type="project" value="TreeGrafter"/>
</dbReference>
<feature type="region of interest" description="Disordered" evidence="2">
    <location>
        <begin position="197"/>
        <end position="217"/>
    </location>
</feature>
<dbReference type="GO" id="GO:0005886">
    <property type="term" value="C:plasma membrane"/>
    <property type="evidence" value="ECO:0007669"/>
    <property type="project" value="TreeGrafter"/>
</dbReference>
<dbReference type="InterPro" id="IPR008828">
    <property type="entry name" value="Sin1/Avo1"/>
</dbReference>
<protein>
    <submittedName>
        <fullName evidence="5">Regulation of cell growth-related protein</fullName>
    </submittedName>
</protein>
<dbReference type="PANTHER" id="PTHR13335:SF1">
    <property type="entry name" value="TARGET OF RAPAMYCIN COMPLEX 2 SUBUNIT MAPKAP1"/>
    <property type="match status" value="1"/>
</dbReference>
<evidence type="ECO:0000256" key="1">
    <source>
        <dbReference type="ARBA" id="ARBA00009407"/>
    </source>
</evidence>
<evidence type="ECO:0000259" key="3">
    <source>
        <dbReference type="Pfam" id="PF16978"/>
    </source>
</evidence>
<evidence type="ECO:0000313" key="5">
    <source>
        <dbReference type="EMBL" id="KAI9636319.1"/>
    </source>
</evidence>
<dbReference type="PANTHER" id="PTHR13335">
    <property type="entry name" value="TARGET OF RAPAMYCIN COMPLEX 2 SUBUNIT MAPKAP1"/>
    <property type="match status" value="1"/>
</dbReference>
<feature type="domain" description="CRIM" evidence="3">
    <location>
        <begin position="360"/>
        <end position="485"/>
    </location>
</feature>
<dbReference type="InterPro" id="IPR031313">
    <property type="entry name" value="Sin1_PH_dom"/>
</dbReference>
<dbReference type="GO" id="GO:0038203">
    <property type="term" value="P:TORC2 signaling"/>
    <property type="evidence" value="ECO:0007669"/>
    <property type="project" value="TreeGrafter"/>
</dbReference>
<dbReference type="InterPro" id="IPR011993">
    <property type="entry name" value="PH-like_dom_sf"/>
</dbReference>
<keyword evidence="6" id="KW-1185">Reference proteome</keyword>
<comment type="caution">
    <text evidence="5">The sequence shown here is derived from an EMBL/GenBank/DDBJ whole genome shotgun (WGS) entry which is preliminary data.</text>
</comment>
<accession>A0AA38HB55</accession>
<feature type="domain" description="SIN1-type PH" evidence="4">
    <location>
        <begin position="691"/>
        <end position="787"/>
    </location>
</feature>
<dbReference type="GO" id="GO:0005546">
    <property type="term" value="F:phosphatidylinositol-4,5-bisphosphate binding"/>
    <property type="evidence" value="ECO:0007669"/>
    <property type="project" value="TreeGrafter"/>
</dbReference>
<name>A0AA38HB55_9TREE</name>
<organism evidence="5 6">
    <name type="scientific">Dioszegia hungarica</name>
    <dbReference type="NCBI Taxonomy" id="4972"/>
    <lineage>
        <taxon>Eukaryota</taxon>
        <taxon>Fungi</taxon>
        <taxon>Dikarya</taxon>
        <taxon>Basidiomycota</taxon>
        <taxon>Agaricomycotina</taxon>
        <taxon>Tremellomycetes</taxon>
        <taxon>Tremellales</taxon>
        <taxon>Bulleribasidiaceae</taxon>
        <taxon>Dioszegia</taxon>
    </lineage>
</organism>
<comment type="similarity">
    <text evidence="1">Belongs to the SIN1 family.</text>
</comment>
<feature type="region of interest" description="Disordered" evidence="2">
    <location>
        <begin position="497"/>
        <end position="535"/>
    </location>
</feature>
<feature type="compositionally biased region" description="Basic and acidic residues" evidence="2">
    <location>
        <begin position="76"/>
        <end position="102"/>
    </location>
</feature>
<dbReference type="AlphaFoldDB" id="A0AA38HB55"/>
<dbReference type="InterPro" id="IPR031567">
    <property type="entry name" value="CRIM_dom"/>
</dbReference>
<dbReference type="GeneID" id="77732402"/>
<proteinExistence type="inferred from homology"/>
<dbReference type="RefSeq" id="XP_052946096.1">
    <property type="nucleotide sequence ID" value="XM_053093197.1"/>
</dbReference>
<dbReference type="Pfam" id="PF16978">
    <property type="entry name" value="CRIM"/>
    <property type="match status" value="1"/>
</dbReference>
<dbReference type="GO" id="GO:0031932">
    <property type="term" value="C:TORC2 complex"/>
    <property type="evidence" value="ECO:0007669"/>
    <property type="project" value="InterPro"/>
</dbReference>
<feature type="region of interest" description="Disordered" evidence="2">
    <location>
        <begin position="59"/>
        <end position="158"/>
    </location>
</feature>
<evidence type="ECO:0000313" key="6">
    <source>
        <dbReference type="Proteomes" id="UP001164286"/>
    </source>
</evidence>
<reference evidence="5" key="1">
    <citation type="journal article" date="2022" name="G3 (Bethesda)">
        <title>High quality genome of the basidiomycete yeast Dioszegia hungarica PDD-24b-2 isolated from cloud water.</title>
        <authorList>
            <person name="Jarrige D."/>
            <person name="Haridas S."/>
            <person name="Bleykasten-Grosshans C."/>
            <person name="Joly M."/>
            <person name="Nadalig T."/>
            <person name="Sancelme M."/>
            <person name="Vuilleumier S."/>
            <person name="Grigoriev I.V."/>
            <person name="Amato P."/>
            <person name="Bringel F."/>
        </authorList>
    </citation>
    <scope>NUCLEOTIDE SEQUENCE</scope>
    <source>
        <strain evidence="5">PDD-24b-2</strain>
    </source>
</reference>
<dbReference type="Proteomes" id="UP001164286">
    <property type="component" value="Unassembled WGS sequence"/>
</dbReference>
<evidence type="ECO:0000256" key="2">
    <source>
        <dbReference type="SAM" id="MobiDB-lite"/>
    </source>
</evidence>
<dbReference type="EMBL" id="JAKWFO010000005">
    <property type="protein sequence ID" value="KAI9636319.1"/>
    <property type="molecule type" value="Genomic_DNA"/>
</dbReference>
<feature type="region of interest" description="Disordered" evidence="2">
    <location>
        <begin position="237"/>
        <end position="272"/>
    </location>
</feature>
<sequence>MAMITDVSYALQAIRLSALRHTDDPLTPRIISVDPSFALNPYIDASGLSDIDRWPEIKRALDSPPPDYPSSYDSLRNARNERATRDRSHSRGGDDAPGREGGLKYTQTIIGAGRTGGMGMRVSGRRAVEGEGRGRNGPRANSSEALSPMKGKMPLASQQPRMVDDGFFSPSRRPRADSAPVPVLVVPSMTPSQLGSSMLASGLGSGGAGPPEQALSMSETSGDVEDEILGSMEQRFGEGFSSGIGGSTRRTDSETAGRDAGAGFGETMVDEGSDDEEADMEMAEEGDYYLDEAARIARDESRRSSMLDPEVTLSFATVPIVRQPSIRQSALTAALNKHIPHLVSTAHGLETEDELAPLAQPNPFASLYTTVAAPGTVASLTLELFFPHSEDPSVPIMAKVRKDATVEDVTGYALYKYWEEGRQPGLSQEEVEERWTTVGWGLRIVEDDGEVDEDFPPLDRDSKISKFSYGQFGIVEATASQIKQNAAKAPLIVRRPSRVIAQPTRPAQSRNPTKVPVTQRPPILQNASSSSSVRSFSSSENLAVPSMPGADGGTFKGSVGLSSALSKQVILRIRVTASADVHFTTTISVPSDIYIADLTEILCKKKRLAPPYTDWVLCLADLTLAIPVDRTVASLEGKNDLALVKTQWAVEHGLRIGDRRGGDPSASIFKRQSEPNPAARFGPGLADFAQTYKKYKVNRKIAIGRHERTLAIDGDYIHIMPSESRAFFDSMKTTSFHISLVAGVKLSGRSGGFKINVWRDGGQKRYEFEGENERQAIEIVGSIQGLMRGYLSERSSILPTPRTVMKR</sequence>
<dbReference type="Pfam" id="PF16979">
    <property type="entry name" value="SIN1_PH"/>
    <property type="match status" value="1"/>
</dbReference>
<dbReference type="Gene3D" id="2.30.29.30">
    <property type="entry name" value="Pleckstrin-homology domain (PH domain)/Phosphotyrosine-binding domain (PTB)"/>
    <property type="match status" value="1"/>
</dbReference>
<evidence type="ECO:0000259" key="4">
    <source>
        <dbReference type="Pfam" id="PF16979"/>
    </source>
</evidence>